<proteinExistence type="predicted"/>
<reference evidence="1" key="1">
    <citation type="submission" date="2016-01" db="EMBL/GenBank/DDBJ databases">
        <authorList>
            <person name="Mcilroy J.S."/>
            <person name="Karst M S."/>
            <person name="Albertsen M."/>
        </authorList>
    </citation>
    <scope>NUCLEOTIDE SEQUENCE</scope>
    <source>
        <strain evidence="1">Cfx-K</strain>
    </source>
</reference>
<dbReference type="KEGG" id="pbf:CFX0092_A0784"/>
<dbReference type="OrthoDB" id="9780944at2"/>
<evidence type="ECO:0000313" key="2">
    <source>
        <dbReference type="Proteomes" id="UP000215027"/>
    </source>
</evidence>
<dbReference type="RefSeq" id="WP_095042249.1">
    <property type="nucleotide sequence ID" value="NZ_LN890655.1"/>
</dbReference>
<organism evidence="1 2">
    <name type="scientific">Candidatus Promineifilum breve</name>
    <dbReference type="NCBI Taxonomy" id="1806508"/>
    <lineage>
        <taxon>Bacteria</taxon>
        <taxon>Bacillati</taxon>
        <taxon>Chloroflexota</taxon>
        <taxon>Ardenticatenia</taxon>
        <taxon>Candidatus Promineifilales</taxon>
        <taxon>Candidatus Promineifilaceae</taxon>
        <taxon>Candidatus Promineifilum</taxon>
    </lineage>
</organism>
<accession>A0A160SZY1</accession>
<dbReference type="AlphaFoldDB" id="A0A160SZY1"/>
<dbReference type="EMBL" id="LN890655">
    <property type="protein sequence ID" value="CUS02662.2"/>
    <property type="molecule type" value="Genomic_DNA"/>
</dbReference>
<sequence>MKRAVSISLGSSKRDSAVELELLGERICIERIGVDGDMERAARLYGELDGKVDAFGVGGTDLGLTVGDNYYKLHSVASLVRHVKQTPVVDGSGLKNTLERRVAPFMDAHIGPALQPRRVLMTSGADRWGMSMSFMANGYEGVFGDLMFGLGLPLPLRSEAAIKRVAALILPVVSRLPFEWLYPTGEKQEQNTPKYGQWYDWATVIAGDCHFIKRFMPARLDGKIICTNTTTPADVAAFRAAGARYLVTTTPRLEGRSFGTNMMEAMLVAISGKGQPLTDAELNQWIDRLGFQPSLELLNE</sequence>
<name>A0A160SZY1_9CHLR</name>
<dbReference type="Proteomes" id="UP000215027">
    <property type="component" value="Chromosome I"/>
</dbReference>
<gene>
    <name evidence="1" type="ORF">CFX0092_A0784</name>
</gene>
<protein>
    <recommendedName>
        <fullName evidence="3">Quinate 5-dehydrogenase</fullName>
    </recommendedName>
</protein>
<evidence type="ECO:0000313" key="1">
    <source>
        <dbReference type="EMBL" id="CUS02662.2"/>
    </source>
</evidence>
<evidence type="ECO:0008006" key="3">
    <source>
        <dbReference type="Google" id="ProtNLM"/>
    </source>
</evidence>
<keyword evidence="2" id="KW-1185">Reference proteome</keyword>